<reference evidence="1" key="2">
    <citation type="journal article" date="2015" name="Fish Shellfish Immunol.">
        <title>Early steps in the European eel (Anguilla anguilla)-Vibrio vulnificus interaction in the gills: Role of the RtxA13 toxin.</title>
        <authorList>
            <person name="Callol A."/>
            <person name="Pajuelo D."/>
            <person name="Ebbesson L."/>
            <person name="Teles M."/>
            <person name="MacKenzie S."/>
            <person name="Amaro C."/>
        </authorList>
    </citation>
    <scope>NUCLEOTIDE SEQUENCE</scope>
</reference>
<evidence type="ECO:0000313" key="1">
    <source>
        <dbReference type="EMBL" id="JAH73447.1"/>
    </source>
</evidence>
<dbReference type="AlphaFoldDB" id="A0A0E9V5Y7"/>
<organism evidence="1">
    <name type="scientific">Anguilla anguilla</name>
    <name type="common">European freshwater eel</name>
    <name type="synonym">Muraena anguilla</name>
    <dbReference type="NCBI Taxonomy" id="7936"/>
    <lineage>
        <taxon>Eukaryota</taxon>
        <taxon>Metazoa</taxon>
        <taxon>Chordata</taxon>
        <taxon>Craniata</taxon>
        <taxon>Vertebrata</taxon>
        <taxon>Euteleostomi</taxon>
        <taxon>Actinopterygii</taxon>
        <taxon>Neopterygii</taxon>
        <taxon>Teleostei</taxon>
        <taxon>Anguilliformes</taxon>
        <taxon>Anguillidae</taxon>
        <taxon>Anguilla</taxon>
    </lineage>
</organism>
<proteinExistence type="predicted"/>
<name>A0A0E9V5Y7_ANGAN</name>
<dbReference type="EMBL" id="GBXM01035130">
    <property type="protein sequence ID" value="JAH73447.1"/>
    <property type="molecule type" value="Transcribed_RNA"/>
</dbReference>
<reference evidence="1" key="1">
    <citation type="submission" date="2014-11" db="EMBL/GenBank/DDBJ databases">
        <authorList>
            <person name="Amaro Gonzalez C."/>
        </authorList>
    </citation>
    <scope>NUCLEOTIDE SEQUENCE</scope>
</reference>
<protein>
    <submittedName>
        <fullName evidence="1">Uncharacterized protein</fullName>
    </submittedName>
</protein>
<accession>A0A0E9V5Y7</accession>
<sequence length="23" mass="2669">MCTSINPYRHVAVCHVQKSMHLN</sequence>